<protein>
    <submittedName>
        <fullName evidence="1">Uncharacterized protein</fullName>
    </submittedName>
</protein>
<accession>A0A9D2M670</accession>
<dbReference type="AlphaFoldDB" id="A0A9D2M670"/>
<organism evidence="1 2">
    <name type="scientific">Candidatus Gemmiger avicola</name>
    <dbReference type="NCBI Taxonomy" id="2838605"/>
    <lineage>
        <taxon>Bacteria</taxon>
        <taxon>Bacillati</taxon>
        <taxon>Bacillota</taxon>
        <taxon>Clostridia</taxon>
        <taxon>Eubacteriales</taxon>
        <taxon>Gemmiger</taxon>
    </lineage>
</organism>
<dbReference type="Proteomes" id="UP000886803">
    <property type="component" value="Unassembled WGS sequence"/>
</dbReference>
<dbReference type="EMBL" id="DWYG01000052">
    <property type="protein sequence ID" value="HJB41560.1"/>
    <property type="molecule type" value="Genomic_DNA"/>
</dbReference>
<proteinExistence type="predicted"/>
<gene>
    <name evidence="1" type="ORF">H9945_03590</name>
</gene>
<name>A0A9D2M670_9FIRM</name>
<comment type="caution">
    <text evidence="1">The sequence shown here is derived from an EMBL/GenBank/DDBJ whole genome shotgun (WGS) entry which is preliminary data.</text>
</comment>
<reference evidence="1" key="1">
    <citation type="journal article" date="2021" name="PeerJ">
        <title>Extensive microbial diversity within the chicken gut microbiome revealed by metagenomics and culture.</title>
        <authorList>
            <person name="Gilroy R."/>
            <person name="Ravi A."/>
            <person name="Getino M."/>
            <person name="Pursley I."/>
            <person name="Horton D.L."/>
            <person name="Alikhan N.F."/>
            <person name="Baker D."/>
            <person name="Gharbi K."/>
            <person name="Hall N."/>
            <person name="Watson M."/>
            <person name="Adriaenssens E.M."/>
            <person name="Foster-Nyarko E."/>
            <person name="Jarju S."/>
            <person name="Secka A."/>
            <person name="Antonio M."/>
            <person name="Oren A."/>
            <person name="Chaudhuri R.R."/>
            <person name="La Ragione R."/>
            <person name="Hildebrand F."/>
            <person name="Pallen M.J."/>
        </authorList>
    </citation>
    <scope>NUCLEOTIDE SEQUENCE</scope>
    <source>
        <strain evidence="1">ChiBcec8-13705</strain>
    </source>
</reference>
<evidence type="ECO:0000313" key="2">
    <source>
        <dbReference type="Proteomes" id="UP000886803"/>
    </source>
</evidence>
<evidence type="ECO:0000313" key="1">
    <source>
        <dbReference type="EMBL" id="HJB41560.1"/>
    </source>
</evidence>
<reference evidence="1" key="2">
    <citation type="submission" date="2021-04" db="EMBL/GenBank/DDBJ databases">
        <authorList>
            <person name="Gilroy R."/>
        </authorList>
    </citation>
    <scope>NUCLEOTIDE SEQUENCE</scope>
    <source>
        <strain evidence="1">ChiBcec8-13705</strain>
    </source>
</reference>
<sequence>MPLPLILGIGAAVAGVAGVGAGVHGAVKMKDANDTMKTAKSRHERNLKHFEEENTCTTKAMDHLGEFELSILKSFQDFSDVFEKIQNRPVFKAYSKDGVELPKFDGEKLKEVSIGAGVLLGGLGGAGLGTAGGFAAAGATTAAVMALGTASTGTAIASLSGAAATNATLAALGGGALAAGGGGMALGTTILGATTLGIGLLVGGVIFNVVGGSLSNKADEAWSQMLKAQKEIEKICKYLAKLRDTANDYYESLSKVNDKYRQHLSALTHMVVFLNHTDWNTFTDEEKRATENTVLLVSLLFNMCKVELVLKSKTKGGLNKVNEDAVKRSMENADCLLQDISTRPNT</sequence>